<feature type="chain" id="PRO_5029013279" evidence="2">
    <location>
        <begin position="30"/>
        <end position="537"/>
    </location>
</feature>
<evidence type="ECO:0000256" key="2">
    <source>
        <dbReference type="SAM" id="SignalP"/>
    </source>
</evidence>
<proteinExistence type="predicted"/>
<feature type="region of interest" description="Disordered" evidence="1">
    <location>
        <begin position="434"/>
        <end position="459"/>
    </location>
</feature>
<dbReference type="Proteomes" id="UP000516057">
    <property type="component" value="Chromosome"/>
</dbReference>
<evidence type="ECO:0000259" key="4">
    <source>
        <dbReference type="Pfam" id="PF13600"/>
    </source>
</evidence>
<dbReference type="PANTHER" id="PTHR31005">
    <property type="entry name" value="DUF4139 DOMAIN-CONTAINING PROTEIN"/>
    <property type="match status" value="1"/>
</dbReference>
<evidence type="ECO:0000313" key="6">
    <source>
        <dbReference type="Proteomes" id="UP000516057"/>
    </source>
</evidence>
<dbReference type="InterPro" id="IPR037291">
    <property type="entry name" value="DUF4139"/>
</dbReference>
<dbReference type="NCBIfam" id="TIGR02231">
    <property type="entry name" value="mucoidy inhibitor MuiA family protein"/>
    <property type="match status" value="1"/>
</dbReference>
<name>A0A7H0HBX3_9BURK</name>
<dbReference type="RefSeq" id="WP_187735034.1">
    <property type="nucleotide sequence ID" value="NZ_CP060790.1"/>
</dbReference>
<dbReference type="InterPro" id="IPR025554">
    <property type="entry name" value="DUF4140"/>
</dbReference>
<dbReference type="InterPro" id="IPR011935">
    <property type="entry name" value="CHP02231"/>
</dbReference>
<dbReference type="PANTHER" id="PTHR31005:SF8">
    <property type="entry name" value="DUF4139 DOMAIN-CONTAINING PROTEIN"/>
    <property type="match status" value="1"/>
</dbReference>
<reference evidence="5 6" key="1">
    <citation type="submission" date="2020-08" db="EMBL/GenBank/DDBJ databases">
        <title>Genome sequence of Acidovorax monticola KACC 19171T.</title>
        <authorList>
            <person name="Hyun D.-W."/>
            <person name="Bae J.-W."/>
        </authorList>
    </citation>
    <scope>NUCLEOTIDE SEQUENCE [LARGE SCALE GENOMIC DNA]</scope>
    <source>
        <strain evidence="5 6">KACC 19171</strain>
    </source>
</reference>
<sequence>MPIFRSLHGARAASVAALATFLCVPPLHAQAEAPSRIARVKLYPGSATVERVARVAAGARSFTFRCLPQGLDAASLQVSADAAVRIGETSVQVQDRDIAGGCASPLDERVREAQDQLAGARAETDALELAHSYLKTMAGTAPGTSPGAVPPSSIANTTETLRRSAQDTLLRLHQAKRRQETLELSLKALIAEQGRVAGPRARVSTVTVTLAAEREAELRLTYQVRGPSWSPSYRATLDSAAATVRLERLALVAQGTGEDWNGVQLTLSTGQPTRATAGGLPRPWRLDVAPPVPPVAPAPALARMAAPAAAPAAGGAEVAEAVPSFEISVDDTAYATEFAVPQRITVPSGGPRVTLALGQGDARAQLVTRAVPAVEEAAYLVAQFPAPAGVWPAAPVALYRDGAFVGSGRLDTAELARTGLAFGRDERVVVRAEAPREATGSAGLTGARTERQQQRTYSVENRHATPVALQVLDAAPVSQNEQITVESRYDPAPAETAWNQQPGTIAWSQPLAAGATARFGATHTIRYPKELRLQERR</sequence>
<organism evidence="5 6">
    <name type="scientific">Paenacidovorax monticola</name>
    <dbReference type="NCBI Taxonomy" id="1926868"/>
    <lineage>
        <taxon>Bacteria</taxon>
        <taxon>Pseudomonadati</taxon>
        <taxon>Pseudomonadota</taxon>
        <taxon>Betaproteobacteria</taxon>
        <taxon>Burkholderiales</taxon>
        <taxon>Comamonadaceae</taxon>
        <taxon>Paenacidovorax</taxon>
    </lineage>
</organism>
<feature type="domain" description="DUF4139" evidence="3">
    <location>
        <begin position="218"/>
        <end position="529"/>
    </location>
</feature>
<accession>A0A7H0HBX3</accession>
<protein>
    <submittedName>
        <fullName evidence="5">DUF4139 domain-containing protein</fullName>
    </submittedName>
</protein>
<evidence type="ECO:0000313" key="5">
    <source>
        <dbReference type="EMBL" id="QNP58039.1"/>
    </source>
</evidence>
<evidence type="ECO:0000256" key="1">
    <source>
        <dbReference type="SAM" id="MobiDB-lite"/>
    </source>
</evidence>
<dbReference type="AlphaFoldDB" id="A0A7H0HBX3"/>
<dbReference type="Pfam" id="PF13598">
    <property type="entry name" value="DUF4139"/>
    <property type="match status" value="1"/>
</dbReference>
<dbReference type="Pfam" id="PF13600">
    <property type="entry name" value="DUF4140"/>
    <property type="match status" value="1"/>
</dbReference>
<feature type="domain" description="DUF4140" evidence="4">
    <location>
        <begin position="40"/>
        <end position="132"/>
    </location>
</feature>
<feature type="signal peptide" evidence="2">
    <location>
        <begin position="1"/>
        <end position="29"/>
    </location>
</feature>
<evidence type="ECO:0000259" key="3">
    <source>
        <dbReference type="Pfam" id="PF13598"/>
    </source>
</evidence>
<keyword evidence="2" id="KW-0732">Signal</keyword>
<dbReference type="KEGG" id="amon:H9L24_13100"/>
<keyword evidence="6" id="KW-1185">Reference proteome</keyword>
<dbReference type="EMBL" id="CP060790">
    <property type="protein sequence ID" value="QNP58039.1"/>
    <property type="molecule type" value="Genomic_DNA"/>
</dbReference>
<gene>
    <name evidence="5" type="ORF">H9L24_13100</name>
</gene>